<keyword evidence="1" id="KW-0732">Signal</keyword>
<comment type="caution">
    <text evidence="2">The sequence shown here is derived from an EMBL/GenBank/DDBJ whole genome shotgun (WGS) entry which is preliminary data.</text>
</comment>
<protein>
    <submittedName>
        <fullName evidence="2">TIGR02281 family clan AA aspartic protease</fullName>
        <ecNumber evidence="2">3.4.23.-</ecNumber>
    </submittedName>
</protein>
<name>A0A4Z0BN72_9BURK</name>
<dbReference type="EC" id="3.4.23.-" evidence="2"/>
<keyword evidence="3" id="KW-1185">Reference proteome</keyword>
<dbReference type="RefSeq" id="WP_135250408.1">
    <property type="nucleotide sequence ID" value="NZ_SMLK01000004.1"/>
</dbReference>
<keyword evidence="2" id="KW-0378">Hydrolase</keyword>
<dbReference type="Proteomes" id="UP000297839">
    <property type="component" value="Unassembled WGS sequence"/>
</dbReference>
<dbReference type="AlphaFoldDB" id="A0A4Z0BN72"/>
<proteinExistence type="predicted"/>
<sequence>MRTFALVAALACAAAPAWAQVALQGMMGNRALLIVDGSPPKPVAPGETHRGVKVVSTAGDQAVVEVDGRRLTLRVGEAPASVGGAAAPQGAKIVLTAGSGGHFLTEGRINDKAAYFMVDTGATSIGMGAADAERLGIDYKGGQPVRMGTANGMTLGWRVTLSSVRIRDVEVRDVEAVVSQASMPYILLGNSFLNRFQMRRENDQMVLERRY</sequence>
<gene>
    <name evidence="2" type="ORF">EZ216_14065</name>
</gene>
<accession>A0A4Z0BN72</accession>
<dbReference type="InterPro" id="IPR011969">
    <property type="entry name" value="Clan_AA_Asp_peptidase_C"/>
</dbReference>
<evidence type="ECO:0000313" key="3">
    <source>
        <dbReference type="Proteomes" id="UP000297839"/>
    </source>
</evidence>
<dbReference type="GO" id="GO:0008233">
    <property type="term" value="F:peptidase activity"/>
    <property type="evidence" value="ECO:0007669"/>
    <property type="project" value="UniProtKB-KW"/>
</dbReference>
<feature type="chain" id="PRO_5021478673" evidence="1">
    <location>
        <begin position="20"/>
        <end position="211"/>
    </location>
</feature>
<dbReference type="OrthoDB" id="185963at2"/>
<evidence type="ECO:0000313" key="2">
    <source>
        <dbReference type="EMBL" id="TFZ00222.1"/>
    </source>
</evidence>
<keyword evidence="2" id="KW-0645">Protease</keyword>
<dbReference type="CDD" id="cd05483">
    <property type="entry name" value="retropepsin_like_bacteria"/>
    <property type="match status" value="1"/>
</dbReference>
<dbReference type="NCBIfam" id="TIGR02281">
    <property type="entry name" value="clan_AA_DTGA"/>
    <property type="match status" value="1"/>
</dbReference>
<dbReference type="Gene3D" id="2.40.70.10">
    <property type="entry name" value="Acid Proteases"/>
    <property type="match status" value="1"/>
</dbReference>
<dbReference type="InterPro" id="IPR021109">
    <property type="entry name" value="Peptidase_aspartic_dom_sf"/>
</dbReference>
<evidence type="ECO:0000256" key="1">
    <source>
        <dbReference type="SAM" id="SignalP"/>
    </source>
</evidence>
<dbReference type="InterPro" id="IPR034122">
    <property type="entry name" value="Retropepsin-like_bacterial"/>
</dbReference>
<organism evidence="2 3">
    <name type="scientific">Ramlibacter humi</name>
    <dbReference type="NCBI Taxonomy" id="2530451"/>
    <lineage>
        <taxon>Bacteria</taxon>
        <taxon>Pseudomonadati</taxon>
        <taxon>Pseudomonadota</taxon>
        <taxon>Betaproteobacteria</taxon>
        <taxon>Burkholderiales</taxon>
        <taxon>Comamonadaceae</taxon>
        <taxon>Ramlibacter</taxon>
    </lineage>
</organism>
<feature type="signal peptide" evidence="1">
    <location>
        <begin position="1"/>
        <end position="19"/>
    </location>
</feature>
<reference evidence="2 3" key="1">
    <citation type="submission" date="2019-03" db="EMBL/GenBank/DDBJ databases">
        <title>Ramlibacter sp. 18x22-1, whole genome shotgun sequence.</title>
        <authorList>
            <person name="Zhang X."/>
            <person name="Feng G."/>
            <person name="Zhu H."/>
        </authorList>
    </citation>
    <scope>NUCLEOTIDE SEQUENCE [LARGE SCALE GENOMIC DNA]</scope>
    <source>
        <strain evidence="2 3">18x22-1</strain>
    </source>
</reference>
<dbReference type="Pfam" id="PF13975">
    <property type="entry name" value="gag-asp_proteas"/>
    <property type="match status" value="1"/>
</dbReference>
<dbReference type="SUPFAM" id="SSF50630">
    <property type="entry name" value="Acid proteases"/>
    <property type="match status" value="1"/>
</dbReference>
<dbReference type="GO" id="GO:0006508">
    <property type="term" value="P:proteolysis"/>
    <property type="evidence" value="ECO:0007669"/>
    <property type="project" value="UniProtKB-KW"/>
</dbReference>
<dbReference type="EMBL" id="SMLK01000004">
    <property type="protein sequence ID" value="TFZ00222.1"/>
    <property type="molecule type" value="Genomic_DNA"/>
</dbReference>